<name>A0A8I3X1E6_CALJA</name>
<feature type="transmembrane region" description="Helical" evidence="1">
    <location>
        <begin position="16"/>
        <end position="35"/>
    </location>
</feature>
<proteinExistence type="predicted"/>
<dbReference type="AlphaFoldDB" id="A0A8I3X1E6"/>
<dbReference type="GeneTree" id="ENSGT01150000286943"/>
<dbReference type="PANTHER" id="PTHR12138">
    <property type="entry name" value="PRIMATE-EXPANDED PROTEIN FAMILY"/>
    <property type="match status" value="1"/>
</dbReference>
<evidence type="ECO:0000313" key="3">
    <source>
        <dbReference type="Proteomes" id="UP000008225"/>
    </source>
</evidence>
<accession>A0A8I3X1E6</accession>
<dbReference type="PANTHER" id="PTHR12138:SF152">
    <property type="entry name" value="C2H2-TYPE DOMAIN-CONTAINING PROTEIN"/>
    <property type="match status" value="1"/>
</dbReference>
<dbReference type="Ensembl" id="ENSCJAT00000131985.1">
    <property type="protein sequence ID" value="ENSCJAP00000084364.1"/>
    <property type="gene ID" value="ENSCJAG00000075122.1"/>
</dbReference>
<keyword evidence="1" id="KW-0812">Transmembrane</keyword>
<reference evidence="2" key="2">
    <citation type="submission" date="2025-08" db="UniProtKB">
        <authorList>
            <consortium name="Ensembl"/>
        </authorList>
    </citation>
    <scope>IDENTIFICATION</scope>
</reference>
<reference evidence="2 3" key="1">
    <citation type="submission" date="2009-03" db="EMBL/GenBank/DDBJ databases">
        <authorList>
            <person name="Warren W."/>
            <person name="Ye L."/>
            <person name="Minx P."/>
            <person name="Worley K."/>
            <person name="Gibbs R."/>
            <person name="Wilson R.K."/>
        </authorList>
    </citation>
    <scope>NUCLEOTIDE SEQUENCE [LARGE SCALE GENOMIC DNA]</scope>
</reference>
<dbReference type="PRINTS" id="PR02045">
    <property type="entry name" value="F138DOMAIN"/>
</dbReference>
<sequence>MLSPALPVSDSVDLEWDQVFCVFSLFFFFFFFFFLRWSVALWPGLECSGMISAHCSLHLPGSSDSPASASRVVGIIQVPATTPGYFYFCFILFSTPSLKVIPELFLFLMETGFHHIGQTGHELLTA</sequence>
<evidence type="ECO:0000313" key="2">
    <source>
        <dbReference type="Ensembl" id="ENSCJAP00000084364.1"/>
    </source>
</evidence>
<organism evidence="2 3">
    <name type="scientific">Callithrix jacchus</name>
    <name type="common">White-tufted-ear marmoset</name>
    <name type="synonym">Simia Jacchus</name>
    <dbReference type="NCBI Taxonomy" id="9483"/>
    <lineage>
        <taxon>Eukaryota</taxon>
        <taxon>Metazoa</taxon>
        <taxon>Chordata</taxon>
        <taxon>Craniata</taxon>
        <taxon>Vertebrata</taxon>
        <taxon>Euteleostomi</taxon>
        <taxon>Mammalia</taxon>
        <taxon>Eutheria</taxon>
        <taxon>Euarchontoglires</taxon>
        <taxon>Primates</taxon>
        <taxon>Haplorrhini</taxon>
        <taxon>Platyrrhini</taxon>
        <taxon>Cebidae</taxon>
        <taxon>Callitrichinae</taxon>
        <taxon>Callithrix</taxon>
        <taxon>Callithrix</taxon>
    </lineage>
</organism>
<protein>
    <submittedName>
        <fullName evidence="2">Uncharacterized protein</fullName>
    </submittedName>
</protein>
<reference evidence="2" key="3">
    <citation type="submission" date="2025-09" db="UniProtKB">
        <authorList>
            <consortium name="Ensembl"/>
        </authorList>
    </citation>
    <scope>IDENTIFICATION</scope>
</reference>
<keyword evidence="1" id="KW-0472">Membrane</keyword>
<evidence type="ECO:0000256" key="1">
    <source>
        <dbReference type="SAM" id="Phobius"/>
    </source>
</evidence>
<dbReference type="Proteomes" id="UP000008225">
    <property type="component" value="Chromosome 19"/>
</dbReference>
<keyword evidence="1" id="KW-1133">Transmembrane helix</keyword>
<keyword evidence="3" id="KW-1185">Reference proteome</keyword>